<comment type="caution">
    <text evidence="12">The sequence shown here is derived from an EMBL/GenBank/DDBJ whole genome shotgun (WGS) entry which is preliminary data.</text>
</comment>
<comment type="subcellular location">
    <subcellularLocation>
        <location evidence="1">Membrane</location>
        <topology evidence="1">Multi-pass membrane protein</topology>
    </subcellularLocation>
</comment>
<dbReference type="GO" id="GO:0048038">
    <property type="term" value="F:quinone binding"/>
    <property type="evidence" value="ECO:0007669"/>
    <property type="project" value="UniProtKB-KW"/>
</dbReference>
<feature type="transmembrane region" description="Helical" evidence="10">
    <location>
        <begin position="62"/>
        <end position="81"/>
    </location>
</feature>
<evidence type="ECO:0000313" key="12">
    <source>
        <dbReference type="EMBL" id="TFH93769.1"/>
    </source>
</evidence>
<keyword evidence="9" id="KW-0676">Redox-active center</keyword>
<dbReference type="Proteomes" id="UP000297225">
    <property type="component" value="Unassembled WGS sequence"/>
</dbReference>
<dbReference type="Gene3D" id="1.20.1440.130">
    <property type="entry name" value="VKOR domain"/>
    <property type="match status" value="1"/>
</dbReference>
<dbReference type="AlphaFoldDB" id="A0A4Y8WLH7"/>
<evidence type="ECO:0000256" key="10">
    <source>
        <dbReference type="SAM" id="Phobius"/>
    </source>
</evidence>
<feature type="domain" description="Vitamin K epoxide reductase" evidence="11">
    <location>
        <begin position="8"/>
        <end position="110"/>
    </location>
</feature>
<feature type="non-terminal residue" evidence="12">
    <location>
        <position position="148"/>
    </location>
</feature>
<keyword evidence="5 10" id="KW-1133">Transmembrane helix</keyword>
<evidence type="ECO:0000313" key="13">
    <source>
        <dbReference type="Proteomes" id="UP000297225"/>
    </source>
</evidence>
<dbReference type="GO" id="GO:0016491">
    <property type="term" value="F:oxidoreductase activity"/>
    <property type="evidence" value="ECO:0007669"/>
    <property type="project" value="UniProtKB-KW"/>
</dbReference>
<accession>A0A4Y8WLH7</accession>
<evidence type="ECO:0000259" key="11">
    <source>
        <dbReference type="Pfam" id="PF07884"/>
    </source>
</evidence>
<keyword evidence="4" id="KW-0874">Quinone</keyword>
<feature type="transmembrane region" description="Helical" evidence="10">
    <location>
        <begin position="36"/>
        <end position="56"/>
    </location>
</feature>
<evidence type="ECO:0000256" key="8">
    <source>
        <dbReference type="ARBA" id="ARBA00023157"/>
    </source>
</evidence>
<keyword evidence="8" id="KW-1015">Disulfide bond</keyword>
<organism evidence="12 13">
    <name type="scientific">Porphyromonas levii</name>
    <dbReference type="NCBI Taxonomy" id="28114"/>
    <lineage>
        <taxon>Bacteria</taxon>
        <taxon>Pseudomonadati</taxon>
        <taxon>Bacteroidota</taxon>
        <taxon>Bacteroidia</taxon>
        <taxon>Bacteroidales</taxon>
        <taxon>Porphyromonadaceae</taxon>
        <taxon>Porphyromonas</taxon>
    </lineage>
</organism>
<keyword evidence="7 10" id="KW-0472">Membrane</keyword>
<comment type="similarity">
    <text evidence="2">Belongs to the VKOR family.</text>
</comment>
<proteinExistence type="inferred from homology"/>
<dbReference type="Pfam" id="PF07884">
    <property type="entry name" value="VKOR"/>
    <property type="match status" value="1"/>
</dbReference>
<reference evidence="12 13" key="1">
    <citation type="submission" date="2019-03" db="EMBL/GenBank/DDBJ databases">
        <title>Porphyromonas levii Isolated from the Uterus of Dairy Cows.</title>
        <authorList>
            <person name="Francis A.M."/>
        </authorList>
    </citation>
    <scope>NUCLEOTIDE SEQUENCE [LARGE SCALE GENOMIC DNA]</scope>
    <source>
        <strain evidence="12 13">AF5678</strain>
    </source>
</reference>
<feature type="transmembrane region" description="Helical" evidence="10">
    <location>
        <begin position="121"/>
        <end position="140"/>
    </location>
</feature>
<sequence length="148" mass="16933">MNTNTLISTPICKRGSLIDCQSVAQSRHSRFLGLPLSVYASAYFSAFSFFTLIGLIALPEPALVHTTLAQVNVLISPIVLLYSLISQIQVRKLCFYCLFILLVLIIMTVLLLPILTMTFKTVPFLFVFGCLYFVFLYLWYREERYIQT</sequence>
<keyword evidence="13" id="KW-1185">Reference proteome</keyword>
<evidence type="ECO:0000256" key="6">
    <source>
        <dbReference type="ARBA" id="ARBA00023002"/>
    </source>
</evidence>
<keyword evidence="3 10" id="KW-0812">Transmembrane</keyword>
<evidence type="ECO:0000256" key="3">
    <source>
        <dbReference type="ARBA" id="ARBA00022692"/>
    </source>
</evidence>
<dbReference type="EMBL" id="SPNC01000355">
    <property type="protein sequence ID" value="TFH93769.1"/>
    <property type="molecule type" value="Genomic_DNA"/>
</dbReference>
<protein>
    <recommendedName>
        <fullName evidence="11">Vitamin K epoxide reductase domain-containing protein</fullName>
    </recommendedName>
</protein>
<keyword evidence="6" id="KW-0560">Oxidoreductase</keyword>
<evidence type="ECO:0000256" key="2">
    <source>
        <dbReference type="ARBA" id="ARBA00006214"/>
    </source>
</evidence>
<feature type="transmembrane region" description="Helical" evidence="10">
    <location>
        <begin position="93"/>
        <end position="115"/>
    </location>
</feature>
<evidence type="ECO:0000256" key="5">
    <source>
        <dbReference type="ARBA" id="ARBA00022989"/>
    </source>
</evidence>
<gene>
    <name evidence="12" type="ORF">E4P47_10190</name>
</gene>
<dbReference type="InterPro" id="IPR038354">
    <property type="entry name" value="VKOR_sf"/>
</dbReference>
<evidence type="ECO:0000256" key="9">
    <source>
        <dbReference type="ARBA" id="ARBA00023284"/>
    </source>
</evidence>
<dbReference type="InterPro" id="IPR012932">
    <property type="entry name" value="VKOR"/>
</dbReference>
<evidence type="ECO:0000256" key="4">
    <source>
        <dbReference type="ARBA" id="ARBA00022719"/>
    </source>
</evidence>
<name>A0A4Y8WLH7_9PORP</name>
<evidence type="ECO:0000256" key="1">
    <source>
        <dbReference type="ARBA" id="ARBA00004141"/>
    </source>
</evidence>
<evidence type="ECO:0000256" key="7">
    <source>
        <dbReference type="ARBA" id="ARBA00023136"/>
    </source>
</evidence>
<dbReference type="GO" id="GO:0016020">
    <property type="term" value="C:membrane"/>
    <property type="evidence" value="ECO:0007669"/>
    <property type="project" value="UniProtKB-SubCell"/>
</dbReference>